<name>N9LP00_9GAMM</name>
<organism evidence="1 2">
    <name type="scientific">Acinetobacter modestus</name>
    <dbReference type="NCBI Taxonomy" id="1776740"/>
    <lineage>
        <taxon>Bacteria</taxon>
        <taxon>Pseudomonadati</taxon>
        <taxon>Pseudomonadota</taxon>
        <taxon>Gammaproteobacteria</taxon>
        <taxon>Moraxellales</taxon>
        <taxon>Moraxellaceae</taxon>
        <taxon>Acinetobacter</taxon>
    </lineage>
</organism>
<accession>N9LP00</accession>
<dbReference type="PATRIC" id="fig|1217705.3.peg.3330"/>
<dbReference type="Proteomes" id="UP000013248">
    <property type="component" value="Unassembled WGS sequence"/>
</dbReference>
<evidence type="ECO:0000313" key="2">
    <source>
        <dbReference type="Proteomes" id="UP000013248"/>
    </source>
</evidence>
<dbReference type="RefSeq" id="WP_005219360.1">
    <property type="nucleotide sequence ID" value="NZ_KB850089.1"/>
</dbReference>
<dbReference type="EMBL" id="APRP01000034">
    <property type="protein sequence ID" value="ENW97963.1"/>
    <property type="molecule type" value="Genomic_DNA"/>
</dbReference>
<proteinExistence type="predicted"/>
<protein>
    <submittedName>
        <fullName evidence="1">Uncharacterized protein</fullName>
    </submittedName>
</protein>
<evidence type="ECO:0000313" key="1">
    <source>
        <dbReference type="EMBL" id="ENW97963.1"/>
    </source>
</evidence>
<dbReference type="AlphaFoldDB" id="N9LP00"/>
<dbReference type="STRING" id="1217705.F900_03430"/>
<gene>
    <name evidence="1" type="ORF">F900_03430</name>
</gene>
<sequence>MNRDLKEWQSDLNFNEHMDSIYYEIKLCVKELHQKFKELYENNDFYVFDRSCFNNLISEMIYEDWRVKVLVDECHKQKMFDSNIISFFMKNNDFPSIIGNLSKAMRMFGSVFKAHDEYLQSARADARSAIGKSGGIAKAKAFDSYKAIVLNEWNTRKHRTYEECANFLISQNKVDVAHRTITKWIADFEKENRGFRTLG</sequence>
<reference evidence="1 2" key="1">
    <citation type="submission" date="2013-02" db="EMBL/GenBank/DDBJ databases">
        <title>The Genome Sequence of Acinetobacter sp. ANC 3862.</title>
        <authorList>
            <consortium name="The Broad Institute Genome Sequencing Platform"/>
            <consortium name="The Broad Institute Genome Sequencing Center for Infectious Disease"/>
            <person name="Cerqueira G."/>
            <person name="Feldgarden M."/>
            <person name="Courvalin P."/>
            <person name="Perichon B."/>
            <person name="Grillot-Courvalin C."/>
            <person name="Clermont D."/>
            <person name="Rocha E."/>
            <person name="Yoon E.-J."/>
            <person name="Nemec A."/>
            <person name="Walker B."/>
            <person name="Young S.K."/>
            <person name="Zeng Q."/>
            <person name="Gargeya S."/>
            <person name="Fitzgerald M."/>
            <person name="Haas B."/>
            <person name="Abouelleil A."/>
            <person name="Alvarado L."/>
            <person name="Arachchi H.M."/>
            <person name="Berlin A.M."/>
            <person name="Chapman S.B."/>
            <person name="Dewar J."/>
            <person name="Goldberg J."/>
            <person name="Griggs A."/>
            <person name="Gujja S."/>
            <person name="Hansen M."/>
            <person name="Howarth C."/>
            <person name="Imamovic A."/>
            <person name="Larimer J."/>
            <person name="McCowan C."/>
            <person name="Murphy C."/>
            <person name="Neiman D."/>
            <person name="Pearson M."/>
            <person name="Priest M."/>
            <person name="Roberts A."/>
            <person name="Saif S."/>
            <person name="Shea T."/>
            <person name="Sisk P."/>
            <person name="Sykes S."/>
            <person name="Wortman J."/>
            <person name="Nusbaum C."/>
            <person name="Birren B."/>
        </authorList>
    </citation>
    <scope>NUCLEOTIDE SEQUENCE [LARGE SCALE GENOMIC DNA]</scope>
    <source>
        <strain evidence="1 2">ANC 3862</strain>
    </source>
</reference>
<comment type="caution">
    <text evidence="1">The sequence shown here is derived from an EMBL/GenBank/DDBJ whole genome shotgun (WGS) entry which is preliminary data.</text>
</comment>
<dbReference type="HOGENOM" id="CLU_1369656_0_0_6"/>